<dbReference type="AlphaFoldDB" id="A0AAD4Z5Y7"/>
<proteinExistence type="predicted"/>
<dbReference type="EMBL" id="JAJFAZ020000004">
    <property type="protein sequence ID" value="KAI5333759.1"/>
    <property type="molecule type" value="Genomic_DNA"/>
</dbReference>
<reference evidence="1 2" key="1">
    <citation type="journal article" date="2022" name="G3 (Bethesda)">
        <title>Whole-genome sequence and methylome profiling of the almond [Prunus dulcis (Mill.) D.A. Webb] cultivar 'Nonpareil'.</title>
        <authorList>
            <person name="D'Amico-Willman K.M."/>
            <person name="Ouma W.Z."/>
            <person name="Meulia T."/>
            <person name="Sideli G.M."/>
            <person name="Gradziel T.M."/>
            <person name="Fresnedo-Ramirez J."/>
        </authorList>
    </citation>
    <scope>NUCLEOTIDE SEQUENCE [LARGE SCALE GENOMIC DNA]</scope>
    <source>
        <strain evidence="1">Clone GOH B32 T37-40</strain>
    </source>
</reference>
<evidence type="ECO:0000313" key="2">
    <source>
        <dbReference type="Proteomes" id="UP001054821"/>
    </source>
</evidence>
<name>A0AAD4Z5Y7_PRUDU</name>
<accession>A0AAD4Z5Y7</accession>
<dbReference type="Proteomes" id="UP001054821">
    <property type="component" value="Chromosome 4"/>
</dbReference>
<sequence>MSPQYIASFDEKDTSAAVKTLLGDKLEQVLKGLCLKHSGPGVPAAVACLDGLPCGFEIVGNGALILYMLGMKACFGKSRYC</sequence>
<organism evidence="1 2">
    <name type="scientific">Prunus dulcis</name>
    <name type="common">Almond</name>
    <name type="synonym">Amygdalus dulcis</name>
    <dbReference type="NCBI Taxonomy" id="3755"/>
    <lineage>
        <taxon>Eukaryota</taxon>
        <taxon>Viridiplantae</taxon>
        <taxon>Streptophyta</taxon>
        <taxon>Embryophyta</taxon>
        <taxon>Tracheophyta</taxon>
        <taxon>Spermatophyta</taxon>
        <taxon>Magnoliopsida</taxon>
        <taxon>eudicotyledons</taxon>
        <taxon>Gunneridae</taxon>
        <taxon>Pentapetalae</taxon>
        <taxon>rosids</taxon>
        <taxon>fabids</taxon>
        <taxon>Rosales</taxon>
        <taxon>Rosaceae</taxon>
        <taxon>Amygdaloideae</taxon>
        <taxon>Amygdaleae</taxon>
        <taxon>Prunus</taxon>
    </lineage>
</organism>
<protein>
    <submittedName>
        <fullName evidence="1">Uncharacterized protein</fullName>
    </submittedName>
</protein>
<keyword evidence="2" id="KW-1185">Reference proteome</keyword>
<comment type="caution">
    <text evidence="1">The sequence shown here is derived from an EMBL/GenBank/DDBJ whole genome shotgun (WGS) entry which is preliminary data.</text>
</comment>
<gene>
    <name evidence="1" type="ORF">L3X38_023891</name>
</gene>
<evidence type="ECO:0000313" key="1">
    <source>
        <dbReference type="EMBL" id="KAI5333759.1"/>
    </source>
</evidence>